<dbReference type="SUPFAM" id="SSF57667">
    <property type="entry name" value="beta-beta-alpha zinc fingers"/>
    <property type="match status" value="2"/>
</dbReference>
<feature type="compositionally biased region" description="Polar residues" evidence="6">
    <location>
        <begin position="338"/>
        <end position="353"/>
    </location>
</feature>
<dbReference type="PANTHER" id="PTHR24379">
    <property type="entry name" value="KRAB AND ZINC FINGER DOMAIN-CONTAINING"/>
    <property type="match status" value="1"/>
</dbReference>
<feature type="domain" description="C2H2-type" evidence="7">
    <location>
        <begin position="652"/>
        <end position="679"/>
    </location>
</feature>
<evidence type="ECO:0000256" key="4">
    <source>
        <dbReference type="ARBA" id="ARBA00022833"/>
    </source>
</evidence>
<sequence>MGDERGLFQQLINSFEAFLSEARAGGQVEKYMLEVVVGKQEVGAGLHSALYTALVSLLHTLQEILENCYAEKKQNLPSSVACPLNSGQYEHSGDGLPGLAESGSQEEKVVCKTPVTVSQPLHRLSPPLQPTTKETEAANVLMNLSGKATDRGTQPILESCSTPHHSHHSGSRSQLYSCPPMAPGRKDLGSRREPAPCDEVPQINEKDLLPLATQVLCQFCSRQCEDLVELHEHVLSAHHAAEADASLTVPQRKAQISFRTEEEDNGVAPVEEQEQRQEPADSDTTMIVLFPQPSTSHSQVEKKSKRTNKLKRGACELSNEGITTGESSQQEEDCVEDWQSSVVGDSSETSHSQPDLPPPTLSTNNLCDKDQDWLKGQAGRSVTELTPVASGDALAMAVESSQIRVLETKVTIQVCLDCSSGFTDPQEYTGHVCAANRPLVYRGSDGSVTLADVPAGTTAHQLQTSDMRLFPEFFVQQTVESGVRGLQVVHLSGRTLRLHTNCPLSYLGDQLISFKCPTCENDSDSLTRFLDHLTAGPCMFRCPDCQLVYISLDKLKKHRASLHPSLEDRTCPNCHHVFEKRHQRNKHLKTKCSQRHECVVCNRLLKNEYSLRVHMQSHEEERKHVCKDCGAAFHRQAILTRHKMRHTGTKPHACPQCDSHFYTRQHLRTHLDRHNGLRRFPCNTCNKAYYSKHDRDTHYSKVHCKTHPALKAQPAPEVRSEHVTE</sequence>
<dbReference type="PANTHER" id="PTHR24379:SF121">
    <property type="entry name" value="C2H2-TYPE DOMAIN-CONTAINING PROTEIN"/>
    <property type="match status" value="1"/>
</dbReference>
<feature type="domain" description="C2H2-type" evidence="7">
    <location>
        <begin position="680"/>
        <end position="708"/>
    </location>
</feature>
<proteinExistence type="predicted"/>
<evidence type="ECO:0000256" key="5">
    <source>
        <dbReference type="PROSITE-ProRule" id="PRU00042"/>
    </source>
</evidence>
<protein>
    <recommendedName>
        <fullName evidence="7">C2H2-type domain-containing protein</fullName>
    </recommendedName>
</protein>
<evidence type="ECO:0000256" key="6">
    <source>
        <dbReference type="SAM" id="MobiDB-lite"/>
    </source>
</evidence>
<accession>A0A0P4WEK0</accession>
<dbReference type="SMART" id="SM00355">
    <property type="entry name" value="ZnF_C2H2"/>
    <property type="match status" value="8"/>
</dbReference>
<evidence type="ECO:0000313" key="8">
    <source>
        <dbReference type="EMBL" id="JAI65783.1"/>
    </source>
</evidence>
<dbReference type="Pfam" id="PF00096">
    <property type="entry name" value="zf-C2H2"/>
    <property type="match status" value="1"/>
</dbReference>
<keyword evidence="2" id="KW-0677">Repeat</keyword>
<dbReference type="PROSITE" id="PS00028">
    <property type="entry name" value="ZINC_FINGER_C2H2_1"/>
    <property type="match status" value="5"/>
</dbReference>
<dbReference type="AlphaFoldDB" id="A0A0P4WEK0"/>
<dbReference type="FunFam" id="3.30.160.60:FF:000100">
    <property type="entry name" value="Zinc finger 45-like"/>
    <property type="match status" value="1"/>
</dbReference>
<evidence type="ECO:0000259" key="7">
    <source>
        <dbReference type="PROSITE" id="PS50157"/>
    </source>
</evidence>
<keyword evidence="4" id="KW-0862">Zinc</keyword>
<feature type="compositionally biased region" description="Basic and acidic residues" evidence="6">
    <location>
        <begin position="184"/>
        <end position="195"/>
    </location>
</feature>
<dbReference type="InterPro" id="IPR036236">
    <property type="entry name" value="Znf_C2H2_sf"/>
</dbReference>
<evidence type="ECO:0000256" key="1">
    <source>
        <dbReference type="ARBA" id="ARBA00022723"/>
    </source>
</evidence>
<feature type="domain" description="C2H2-type" evidence="7">
    <location>
        <begin position="596"/>
        <end position="623"/>
    </location>
</feature>
<feature type="compositionally biased region" description="Basic residues" evidence="6">
    <location>
        <begin position="303"/>
        <end position="312"/>
    </location>
</feature>
<dbReference type="EMBL" id="GDRN01056762">
    <property type="protein sequence ID" value="JAI65783.1"/>
    <property type="molecule type" value="Transcribed_RNA"/>
</dbReference>
<feature type="region of interest" description="Disordered" evidence="6">
    <location>
        <begin position="258"/>
        <end position="368"/>
    </location>
</feature>
<dbReference type="GO" id="GO:0008270">
    <property type="term" value="F:zinc ion binding"/>
    <property type="evidence" value="ECO:0007669"/>
    <property type="project" value="UniProtKB-KW"/>
</dbReference>
<feature type="domain" description="C2H2-type" evidence="7">
    <location>
        <begin position="624"/>
        <end position="651"/>
    </location>
</feature>
<evidence type="ECO:0000256" key="3">
    <source>
        <dbReference type="ARBA" id="ARBA00022771"/>
    </source>
</evidence>
<keyword evidence="1" id="KW-0479">Metal-binding</keyword>
<dbReference type="InterPro" id="IPR013087">
    <property type="entry name" value="Znf_C2H2_type"/>
</dbReference>
<name>A0A0P4WEK0_SCYOL</name>
<dbReference type="Gene3D" id="3.30.160.60">
    <property type="entry name" value="Classic Zinc Finger"/>
    <property type="match status" value="2"/>
</dbReference>
<feature type="region of interest" description="Disordered" evidence="6">
    <location>
        <begin position="146"/>
        <end position="198"/>
    </location>
</feature>
<keyword evidence="3 5" id="KW-0863">Zinc-finger</keyword>
<organism evidence="8">
    <name type="scientific">Scylla olivacea</name>
    <name type="common">Orange mud crab</name>
    <name type="synonym">Cancer olivacea</name>
    <dbReference type="NCBI Taxonomy" id="85551"/>
    <lineage>
        <taxon>Eukaryota</taxon>
        <taxon>Metazoa</taxon>
        <taxon>Ecdysozoa</taxon>
        <taxon>Arthropoda</taxon>
        <taxon>Crustacea</taxon>
        <taxon>Multicrustacea</taxon>
        <taxon>Malacostraca</taxon>
        <taxon>Eumalacostraca</taxon>
        <taxon>Eucarida</taxon>
        <taxon>Decapoda</taxon>
        <taxon>Pleocyemata</taxon>
        <taxon>Brachyura</taxon>
        <taxon>Eubrachyura</taxon>
        <taxon>Portunoidea</taxon>
        <taxon>Portunidae</taxon>
        <taxon>Portuninae</taxon>
        <taxon>Scylla</taxon>
    </lineage>
</organism>
<evidence type="ECO:0000256" key="2">
    <source>
        <dbReference type="ARBA" id="ARBA00022737"/>
    </source>
</evidence>
<dbReference type="PROSITE" id="PS50157">
    <property type="entry name" value="ZINC_FINGER_C2H2_2"/>
    <property type="match status" value="4"/>
</dbReference>
<reference evidence="8" key="1">
    <citation type="submission" date="2015-09" db="EMBL/GenBank/DDBJ databases">
        <title>Scylla olivacea transcriptome.</title>
        <authorList>
            <person name="Ikhwanuddin M."/>
        </authorList>
    </citation>
    <scope>NUCLEOTIDE SEQUENCE</scope>
</reference>